<dbReference type="Proteomes" id="UP000237718">
    <property type="component" value="Unassembled WGS sequence"/>
</dbReference>
<sequence>MQISFTPTRCDTALVATRQGDVLTLNGEAFDFTALLEGDVLPRDAVACDWLASEVTREGGALHLTLILPHGADAPEETRFPQPVTLTGDGPVPLPPYEVVQAPTDEPEGEA</sequence>
<protein>
    <submittedName>
        <fullName evidence="2">Uncharacterized protein</fullName>
    </submittedName>
</protein>
<dbReference type="OrthoDB" id="8373799at2"/>
<feature type="region of interest" description="Disordered" evidence="1">
    <location>
        <begin position="74"/>
        <end position="111"/>
    </location>
</feature>
<dbReference type="AlphaFoldDB" id="A0A2T1ABM9"/>
<organism evidence="2 3">
    <name type="scientific">Tritonibacter scottomollicae</name>
    <name type="common">Epibacterium scottomollicae</name>
    <dbReference type="NCBI Taxonomy" id="483013"/>
    <lineage>
        <taxon>Bacteria</taxon>
        <taxon>Pseudomonadati</taxon>
        <taxon>Pseudomonadota</taxon>
        <taxon>Alphaproteobacteria</taxon>
        <taxon>Rhodobacterales</taxon>
        <taxon>Paracoccaceae</taxon>
        <taxon>Tritonibacter</taxon>
    </lineage>
</organism>
<reference evidence="2 3" key="1">
    <citation type="submission" date="2018-03" db="EMBL/GenBank/DDBJ databases">
        <title>Genomic Encyclopedia of Archaeal and Bacterial Type Strains, Phase II (KMG-II): from individual species to whole genera.</title>
        <authorList>
            <person name="Goeker M."/>
        </authorList>
    </citation>
    <scope>NUCLEOTIDE SEQUENCE [LARGE SCALE GENOMIC DNA]</scope>
    <source>
        <strain evidence="2 3">DSM 25328</strain>
    </source>
</reference>
<evidence type="ECO:0000256" key="1">
    <source>
        <dbReference type="SAM" id="MobiDB-lite"/>
    </source>
</evidence>
<name>A0A2T1ABM9_TRISK</name>
<dbReference type="EMBL" id="PVUF01000012">
    <property type="protein sequence ID" value="PRZ46009.1"/>
    <property type="molecule type" value="Genomic_DNA"/>
</dbReference>
<accession>A0A2T1ABM9</accession>
<comment type="caution">
    <text evidence="2">The sequence shown here is derived from an EMBL/GenBank/DDBJ whole genome shotgun (WGS) entry which is preliminary data.</text>
</comment>
<gene>
    <name evidence="2" type="ORF">CLV89_112121</name>
</gene>
<evidence type="ECO:0000313" key="2">
    <source>
        <dbReference type="EMBL" id="PRZ46009.1"/>
    </source>
</evidence>
<evidence type="ECO:0000313" key="3">
    <source>
        <dbReference type="Proteomes" id="UP000237718"/>
    </source>
</evidence>
<dbReference type="RefSeq" id="WP_106164856.1">
    <property type="nucleotide sequence ID" value="NZ_PVUF01000012.1"/>
</dbReference>
<proteinExistence type="predicted"/>